<comment type="caution">
    <text evidence="2">The sequence shown here is derived from an EMBL/GenBank/DDBJ whole genome shotgun (WGS) entry which is preliminary data.</text>
</comment>
<keyword evidence="1" id="KW-1133">Transmembrane helix</keyword>
<reference evidence="2" key="1">
    <citation type="journal article" date="2020" name="mSystems">
        <title>Genome- and Community-Level Interaction Insights into Carbon Utilization and Element Cycling Functions of Hydrothermarchaeota in Hydrothermal Sediment.</title>
        <authorList>
            <person name="Zhou Z."/>
            <person name="Liu Y."/>
            <person name="Xu W."/>
            <person name="Pan J."/>
            <person name="Luo Z.H."/>
            <person name="Li M."/>
        </authorList>
    </citation>
    <scope>NUCLEOTIDE SEQUENCE [LARGE SCALE GENOMIC DNA]</scope>
    <source>
        <strain evidence="2">SpSt-23</strain>
    </source>
</reference>
<feature type="transmembrane region" description="Helical" evidence="1">
    <location>
        <begin position="6"/>
        <end position="25"/>
    </location>
</feature>
<evidence type="ECO:0000313" key="2">
    <source>
        <dbReference type="EMBL" id="HEF87769.1"/>
    </source>
</evidence>
<gene>
    <name evidence="2" type="ORF">ENP55_05735</name>
</gene>
<protein>
    <submittedName>
        <fullName evidence="2">Uncharacterized protein</fullName>
    </submittedName>
</protein>
<proteinExistence type="predicted"/>
<organism evidence="2">
    <name type="scientific">Thermosphaera aggregans</name>
    <dbReference type="NCBI Taxonomy" id="54254"/>
    <lineage>
        <taxon>Archaea</taxon>
        <taxon>Thermoproteota</taxon>
        <taxon>Thermoprotei</taxon>
        <taxon>Desulfurococcales</taxon>
        <taxon>Desulfurococcaceae</taxon>
        <taxon>Thermosphaera</taxon>
    </lineage>
</organism>
<keyword evidence="1" id="KW-0472">Membrane</keyword>
<dbReference type="AlphaFoldDB" id="A0A7C2BLA5"/>
<name>A0A7C2BLA5_9CREN</name>
<sequence>MADGIDAYSLFLIVAIILLIAYLLMDTFTKKPKKKEYITRELLKCVKCGFTVEKEFEPGDFIGLVKDKCPKCGGDLRVEGIYSVEKEKILKPGKP</sequence>
<dbReference type="EMBL" id="DSJT01000032">
    <property type="protein sequence ID" value="HEF87769.1"/>
    <property type="molecule type" value="Genomic_DNA"/>
</dbReference>
<keyword evidence="1" id="KW-0812">Transmembrane</keyword>
<accession>A0A7C2BLA5</accession>
<evidence type="ECO:0000256" key="1">
    <source>
        <dbReference type="SAM" id="Phobius"/>
    </source>
</evidence>